<sequence>MKEQLPLAPEDIKRLRKHLIPMMIFPIMVVVMFGLFASFVFEDIFETFGSDSSGKIMLAVFGLFFFGIIGYMIWSASVDLKRGFKYRITGKVTDKRLNVTTSTTTGSGGSRGASGTSTKTTRNYFLYIDGEEYSVEYKEYTRTKVGSHVVLDQAPKSKLTLKLTEEQPADFDQKVAEEKKTENRKFLESTVQEVRLSDRDLEAIKGIYTAEKNRRFMFMGPVLIFDLMLIANGLWTFVLVIFPLLLVPLYQFYRVLRSYMRYNNAKLYGYKIGYTALVEDKLTFTSNRSGNVNRVVTTRGTINVNTLLYDKLSVGDKVILFAPKQGKHYLSLVTLDKEEFHLG</sequence>
<dbReference type="Proteomes" id="UP000036908">
    <property type="component" value="Unassembled WGS sequence"/>
</dbReference>
<reference evidence="3" key="1">
    <citation type="submission" date="2014-11" db="EMBL/GenBank/DDBJ databases">
        <title>Genome sequencing of Roseivirga sp. D-25.</title>
        <authorList>
            <person name="Selvaratnam C."/>
            <person name="Thevarajoo S."/>
            <person name="Goh K.M."/>
            <person name="Eee R."/>
            <person name="Chan K.-G."/>
            <person name="Chong C.S."/>
        </authorList>
    </citation>
    <scope>NUCLEOTIDE SEQUENCE [LARGE SCALE GENOMIC DNA]</scope>
    <source>
        <strain evidence="3">D-25</strain>
    </source>
</reference>
<proteinExistence type="predicted"/>
<organism evidence="2 3">
    <name type="scientific">Roseivirga seohaensis subsp. aquiponti</name>
    <dbReference type="NCBI Taxonomy" id="1566026"/>
    <lineage>
        <taxon>Bacteria</taxon>
        <taxon>Pseudomonadati</taxon>
        <taxon>Bacteroidota</taxon>
        <taxon>Cytophagia</taxon>
        <taxon>Cytophagales</taxon>
        <taxon>Roseivirgaceae</taxon>
        <taxon>Roseivirga</taxon>
    </lineage>
</organism>
<protein>
    <submittedName>
        <fullName evidence="2">Uncharacterized protein</fullName>
    </submittedName>
</protein>
<evidence type="ECO:0000256" key="1">
    <source>
        <dbReference type="SAM" id="Phobius"/>
    </source>
</evidence>
<keyword evidence="1" id="KW-0812">Transmembrane</keyword>
<dbReference type="EMBL" id="JSVA01000017">
    <property type="protein sequence ID" value="KOF01910.1"/>
    <property type="molecule type" value="Genomic_DNA"/>
</dbReference>
<dbReference type="PATRIC" id="fig|1566026.4.peg.1172"/>
<feature type="transmembrane region" description="Helical" evidence="1">
    <location>
        <begin position="20"/>
        <end position="41"/>
    </location>
</feature>
<keyword evidence="1" id="KW-1133">Transmembrane helix</keyword>
<gene>
    <name evidence="2" type="ORF">OB69_14305</name>
</gene>
<dbReference type="OrthoDB" id="1416263at2"/>
<dbReference type="AlphaFoldDB" id="A0A0L8AID1"/>
<dbReference type="RefSeq" id="WP_053224428.1">
    <property type="nucleotide sequence ID" value="NZ_JSVA01000017.1"/>
</dbReference>
<keyword evidence="1" id="KW-0472">Membrane</keyword>
<name>A0A0L8AID1_9BACT</name>
<evidence type="ECO:0000313" key="3">
    <source>
        <dbReference type="Proteomes" id="UP000036908"/>
    </source>
</evidence>
<keyword evidence="3" id="KW-1185">Reference proteome</keyword>
<evidence type="ECO:0000313" key="2">
    <source>
        <dbReference type="EMBL" id="KOF01910.1"/>
    </source>
</evidence>
<comment type="caution">
    <text evidence="2">The sequence shown here is derived from an EMBL/GenBank/DDBJ whole genome shotgun (WGS) entry which is preliminary data.</text>
</comment>
<feature type="transmembrane region" description="Helical" evidence="1">
    <location>
        <begin position="222"/>
        <end position="250"/>
    </location>
</feature>
<accession>A0A0L8AID1</accession>
<feature type="transmembrane region" description="Helical" evidence="1">
    <location>
        <begin position="56"/>
        <end position="77"/>
    </location>
</feature>